<dbReference type="Pfam" id="PF13471">
    <property type="entry name" value="Transglut_core3"/>
    <property type="match status" value="1"/>
</dbReference>
<dbReference type="KEGG" id="sal:Sala_2534"/>
<accession>Q1GQ31</accession>
<dbReference type="Proteomes" id="UP000006578">
    <property type="component" value="Chromosome"/>
</dbReference>
<organism evidence="2 3">
    <name type="scientific">Sphingopyxis alaskensis (strain DSM 13593 / LMG 18877 / RB2256)</name>
    <name type="common">Sphingomonas alaskensis</name>
    <dbReference type="NCBI Taxonomy" id="317655"/>
    <lineage>
        <taxon>Bacteria</taxon>
        <taxon>Pseudomonadati</taxon>
        <taxon>Pseudomonadota</taxon>
        <taxon>Alphaproteobacteria</taxon>
        <taxon>Sphingomonadales</taxon>
        <taxon>Sphingomonadaceae</taxon>
        <taxon>Sphingopyxis</taxon>
    </lineage>
</organism>
<dbReference type="EMBL" id="CP000356">
    <property type="protein sequence ID" value="ABF54241.1"/>
    <property type="molecule type" value="Genomic_DNA"/>
</dbReference>
<evidence type="ECO:0000313" key="2">
    <source>
        <dbReference type="EMBL" id="ABF54241.1"/>
    </source>
</evidence>
<dbReference type="HOGENOM" id="CLU_085623_0_0_5"/>
<sequence length="220" mass="24072">MPRAIIEMSAMLRSGLHYCQFDSGFVLFDLSADRYFLLTDQSAEQFGRVLSGGGTSADEHHLRDLGLLADDETGKPAPAILPPLAARSLVDEPTAKASMATTIFCIWEQRRARRDLQNKSLSDIVTGLGRRSDRLAPSSADDCREIAAAFVRAKRYMSSDDQCLVRGIAMARMLGCRGVAASLVFGVTMPFAAHSWVQVGDTVLTDSLDMVLHYRPIFAV</sequence>
<dbReference type="InterPro" id="IPR053521">
    <property type="entry name" value="McjB-like"/>
</dbReference>
<evidence type="ECO:0000313" key="3">
    <source>
        <dbReference type="Proteomes" id="UP000006578"/>
    </source>
</evidence>
<dbReference type="InterPro" id="IPR032708">
    <property type="entry name" value="McjB_C"/>
</dbReference>
<feature type="domain" description="Microcin J25-processing protein McjB C-terminal" evidence="1">
    <location>
        <begin position="111"/>
        <end position="218"/>
    </location>
</feature>
<dbReference type="NCBIfam" id="NF033537">
    <property type="entry name" value="lasso_biosyn_B2"/>
    <property type="match status" value="1"/>
</dbReference>
<keyword evidence="3" id="KW-1185">Reference proteome</keyword>
<gene>
    <name evidence="2" type="ordered locus">Sala_2534</name>
</gene>
<name>Q1GQ31_SPHAL</name>
<reference evidence="2 3" key="1">
    <citation type="journal article" date="2009" name="Proc. Natl. Acad. Sci. U.S.A.">
        <title>The genomic basis of trophic strategy in marine bacteria.</title>
        <authorList>
            <person name="Lauro F.M."/>
            <person name="McDougald D."/>
            <person name="Thomas T."/>
            <person name="Williams T.J."/>
            <person name="Egan S."/>
            <person name="Rice S."/>
            <person name="DeMaere M.Z."/>
            <person name="Ting L."/>
            <person name="Ertan H."/>
            <person name="Johnson J."/>
            <person name="Ferriera S."/>
            <person name="Lapidus A."/>
            <person name="Anderson I."/>
            <person name="Kyrpides N."/>
            <person name="Munk A.C."/>
            <person name="Detter C."/>
            <person name="Han C.S."/>
            <person name="Brown M.V."/>
            <person name="Robb F.T."/>
            <person name="Kjelleberg S."/>
            <person name="Cavicchioli R."/>
        </authorList>
    </citation>
    <scope>NUCLEOTIDE SEQUENCE [LARGE SCALE GENOMIC DNA]</scope>
    <source>
        <strain evidence="3">DSM 13593 / LMG 18877 / RB2256</strain>
    </source>
</reference>
<evidence type="ECO:0000259" key="1">
    <source>
        <dbReference type="Pfam" id="PF13471"/>
    </source>
</evidence>
<dbReference type="MEROPS" id="C96.001"/>
<dbReference type="eggNOG" id="ENOG5033MN8">
    <property type="taxonomic scope" value="Bacteria"/>
</dbReference>
<proteinExistence type="predicted"/>
<protein>
    <recommendedName>
        <fullName evidence="1">Microcin J25-processing protein McjB C-terminal domain-containing protein</fullName>
    </recommendedName>
</protein>
<dbReference type="AlphaFoldDB" id="Q1GQ31"/>